<dbReference type="PANTHER" id="PTHR13504:SF38">
    <property type="entry name" value="FIDO DOMAIN-CONTAINING PROTEIN"/>
    <property type="match status" value="1"/>
</dbReference>
<dbReference type="Pfam" id="PF02661">
    <property type="entry name" value="Fic"/>
    <property type="match status" value="1"/>
</dbReference>
<dbReference type="Gene3D" id="1.10.3290.10">
    <property type="entry name" value="Fido-like domain"/>
    <property type="match status" value="1"/>
</dbReference>
<accession>A0ABX1NCE0</accession>
<keyword evidence="3" id="KW-1185">Reference proteome</keyword>
<dbReference type="PROSITE" id="PS51459">
    <property type="entry name" value="FIDO"/>
    <property type="match status" value="1"/>
</dbReference>
<evidence type="ECO:0000259" key="1">
    <source>
        <dbReference type="PROSITE" id="PS51459"/>
    </source>
</evidence>
<dbReference type="PANTHER" id="PTHR13504">
    <property type="entry name" value="FIDO DOMAIN-CONTAINING PROTEIN DDB_G0283145"/>
    <property type="match status" value="1"/>
</dbReference>
<dbReference type="SUPFAM" id="SSF140931">
    <property type="entry name" value="Fic-like"/>
    <property type="match status" value="1"/>
</dbReference>
<dbReference type="InterPro" id="IPR003812">
    <property type="entry name" value="Fido"/>
</dbReference>
<dbReference type="Proteomes" id="UP000634522">
    <property type="component" value="Unassembled WGS sequence"/>
</dbReference>
<reference evidence="2 3" key="1">
    <citation type="submission" date="2019-12" db="EMBL/GenBank/DDBJ databases">
        <title>Comparative genomics gives insights into the taxonomy of the Azoarcus-Aromatoleum group and reveals separate origins of nif in the plant-associated Azoarcus and non-plant-associated Aromatoleum sub-groups.</title>
        <authorList>
            <person name="Lafos M."/>
            <person name="Maluk M."/>
            <person name="Batista M."/>
            <person name="Junghare M."/>
            <person name="Carmona M."/>
            <person name="Faoro H."/>
            <person name="Cruz L.M."/>
            <person name="Battistoni F."/>
            <person name="De Souza E."/>
            <person name="Pedrosa F."/>
            <person name="Chen W.-M."/>
            <person name="Poole P.S."/>
            <person name="Dixon R.A."/>
            <person name="James E.K."/>
        </authorList>
    </citation>
    <scope>NUCLEOTIDE SEQUENCE [LARGE SCALE GENOMIC DNA]</scope>
    <source>
        <strain evidence="2 3">T</strain>
    </source>
</reference>
<name>A0ABX1NCE0_9RHOO</name>
<protein>
    <submittedName>
        <fullName evidence="2">Cell filamentation protein Fic</fullName>
    </submittedName>
</protein>
<organism evidence="2 3">
    <name type="scientific">Aromatoleum toluolicum</name>
    <dbReference type="NCBI Taxonomy" id="90060"/>
    <lineage>
        <taxon>Bacteria</taxon>
        <taxon>Pseudomonadati</taxon>
        <taxon>Pseudomonadota</taxon>
        <taxon>Betaproteobacteria</taxon>
        <taxon>Rhodocyclales</taxon>
        <taxon>Rhodocyclaceae</taxon>
        <taxon>Aromatoleum</taxon>
    </lineage>
</organism>
<comment type="caution">
    <text evidence="2">The sequence shown here is derived from an EMBL/GenBank/DDBJ whole genome shotgun (WGS) entry which is preliminary data.</text>
</comment>
<evidence type="ECO:0000313" key="3">
    <source>
        <dbReference type="Proteomes" id="UP000634522"/>
    </source>
</evidence>
<evidence type="ECO:0000313" key="2">
    <source>
        <dbReference type="EMBL" id="NMF96960.1"/>
    </source>
</evidence>
<gene>
    <name evidence="2" type="ORF">GPA27_06125</name>
</gene>
<dbReference type="InterPro" id="IPR036597">
    <property type="entry name" value="Fido-like_dom_sf"/>
</dbReference>
<sequence>MDLVGYEFLRRRLKLSAFPLAHPARVAPVQRIMHLPNDGVQVPRTVAPESDHPLDHVLFSLRHEGINLQVLAEAMPHIPAEDMVQRLRATPSGLYIRQACYLWESFTKRELSDLPAVAGVYGNLFDPDLYVTGPAVRNPKWRISFNGLGSMDYCPTVRITDAVRQGIESDILGRTNAFLDSLGPVNADRALSWAYLSETDSSFAIERETPSPRKAEAFVALLQQAHENVQLTEEYLSDLQSSTISNPYDRAACFRHEQNWLRGGGLRGASSVTYVPPAPDLLTSLMPPFMAMANSLSKQIDPIVAASVESFAFVFLHPYMDGNGRLSRFLFHHALCQSGELERGLLLPVSIAMKRHEEQYLLALQSFSKPARKLWDVTWIDEDQFAFDFKGQPSIYRYWDATPCVEFGFRMAEEALNVDLRQETEFLASFDRISRAVNEEFDLRSNDQHLLIASALQNGGAISKNRRKQLVERVPAEAFEFIEARVKAELAQQEAPSPSRPRSGPGL</sequence>
<feature type="domain" description="Fido" evidence="1">
    <location>
        <begin position="231"/>
        <end position="382"/>
    </location>
</feature>
<dbReference type="InterPro" id="IPR040198">
    <property type="entry name" value="Fido_containing"/>
</dbReference>
<dbReference type="EMBL" id="WTVS01000009">
    <property type="protein sequence ID" value="NMF96960.1"/>
    <property type="molecule type" value="Genomic_DNA"/>
</dbReference>
<proteinExistence type="predicted"/>